<organism evidence="7 8">
    <name type="scientific">Filimonas effusa</name>
    <dbReference type="NCBI Taxonomy" id="2508721"/>
    <lineage>
        <taxon>Bacteria</taxon>
        <taxon>Pseudomonadati</taxon>
        <taxon>Bacteroidota</taxon>
        <taxon>Chitinophagia</taxon>
        <taxon>Chitinophagales</taxon>
        <taxon>Chitinophagaceae</taxon>
        <taxon>Filimonas</taxon>
    </lineage>
</organism>
<feature type="domain" description="Bacterial surface antigen (D15)" evidence="6">
    <location>
        <begin position="552"/>
        <end position="778"/>
    </location>
</feature>
<dbReference type="AlphaFoldDB" id="A0A4V1MAD2"/>
<dbReference type="Pfam" id="PF01103">
    <property type="entry name" value="Omp85"/>
    <property type="match status" value="1"/>
</dbReference>
<comment type="subcellular location">
    <subcellularLocation>
        <location evidence="1">Membrane</location>
    </subcellularLocation>
</comment>
<dbReference type="EMBL" id="SDHZ01000001">
    <property type="protein sequence ID" value="RXK85466.1"/>
    <property type="molecule type" value="Genomic_DNA"/>
</dbReference>
<comment type="caution">
    <text evidence="7">The sequence shown here is derived from an EMBL/GenBank/DDBJ whole genome shotgun (WGS) entry which is preliminary data.</text>
</comment>
<dbReference type="OrthoDB" id="9814535at2"/>
<sequence>MTFKHKPVPILLLLSLSFWVCFLTSCSEQRRLAVRNFPTDTPFVAHNRIELKGNLPKDEKNRLLNSLENYWDDSLMARKVQRFGIFYSLRNPPIFDTMNIRRTILFMNGYLNSQGYYYATYKDTFFVTEHKAHRFFLANLFNRKAFPIQKRTTVVMQIDPGKNIIIDSLRYLLNDSNLQRLALANAEATVLKKGKPYSKELVASELGRLVTIYRQNGYYQLSRDNLLAEADTTDKALLKLTVDPFELAERLAEASERQKRNPIIDLSIYERGDYYRKNFKDSSFTDTAALKQYYIGNIYYYPETKATEIPDSLINKPDFRKLDRRWFTIYDREGKFKDRPFRDHSYMRRGAMYNEDLYYKTMTNFSNIGAWGQVDSRTVVRGDSLDFHIFLSPNVKYNITYDLEASRNTGDVIGASNLFGIASSVTLRNRNVAKRAIQAVTSLRTGIEMNLDPSADLFQTTQGSINQRFAFPRFISPIRIRGGYKLDAKQTVFNINGAYINRKDFYQLRSLVTSWGYEWKKKNKLWSYKPLNVELYSLDTLAGLRNAFKTNPLLRTAFNTGSVISQVLSYTVTYPGRHNPSVSNIFRFSVEEAGGLFGRITSLQDRIYQYIKFDAEYKKAILYRKTTLALRAYGGAGINYSGEGKFGKTLPFFKQFFAGGPNSMRAWSLRQLGLGSSLLSDTSGSFRDRYGDLQLELNAEYRYKVATIGAIQVAGALFTDIGNVWNIKNDPDNPKSVFSLNRFADDIAIGIGTGIRFDFNYFLIRIDGGLKLKDPARLRNNGWLDFSNFTWTNDEFKVIDATDASGQRVIKRNNFAIQLGIGLPF</sequence>
<dbReference type="Gene3D" id="2.40.160.50">
    <property type="entry name" value="membrane protein fhac: a member of the omp85/tpsb transporter family"/>
    <property type="match status" value="1"/>
</dbReference>
<evidence type="ECO:0000256" key="4">
    <source>
        <dbReference type="ARBA" id="ARBA00023136"/>
    </source>
</evidence>
<dbReference type="PROSITE" id="PS51257">
    <property type="entry name" value="PROKAR_LIPOPROTEIN"/>
    <property type="match status" value="1"/>
</dbReference>
<evidence type="ECO:0000256" key="3">
    <source>
        <dbReference type="ARBA" id="ARBA00022729"/>
    </source>
</evidence>
<dbReference type="InterPro" id="IPR039910">
    <property type="entry name" value="D15-like"/>
</dbReference>
<dbReference type="GO" id="GO:0019867">
    <property type="term" value="C:outer membrane"/>
    <property type="evidence" value="ECO:0007669"/>
    <property type="project" value="InterPro"/>
</dbReference>
<evidence type="ECO:0000313" key="7">
    <source>
        <dbReference type="EMBL" id="RXK85466.1"/>
    </source>
</evidence>
<gene>
    <name evidence="7" type="ORF">ESB13_01185</name>
</gene>
<keyword evidence="5" id="KW-0998">Cell outer membrane</keyword>
<name>A0A4V1MAD2_9BACT</name>
<keyword evidence="2" id="KW-0812">Transmembrane</keyword>
<evidence type="ECO:0000256" key="5">
    <source>
        <dbReference type="ARBA" id="ARBA00023237"/>
    </source>
</evidence>
<proteinExistence type="predicted"/>
<reference evidence="7 8" key="1">
    <citation type="submission" date="2019-01" db="EMBL/GenBank/DDBJ databases">
        <title>Filimonas sp. strain TTM-71.</title>
        <authorList>
            <person name="Chen W.-M."/>
        </authorList>
    </citation>
    <scope>NUCLEOTIDE SEQUENCE [LARGE SCALE GENOMIC DNA]</scope>
    <source>
        <strain evidence="7 8">TTM-71</strain>
    </source>
</reference>
<dbReference type="PANTHER" id="PTHR12815:SF47">
    <property type="entry name" value="TRANSLOCATION AND ASSEMBLY MODULE SUBUNIT TAMA"/>
    <property type="match status" value="1"/>
</dbReference>
<accession>A0A4V1MAD2</accession>
<evidence type="ECO:0000256" key="2">
    <source>
        <dbReference type="ARBA" id="ARBA00022692"/>
    </source>
</evidence>
<keyword evidence="4" id="KW-0472">Membrane</keyword>
<dbReference type="Proteomes" id="UP000290545">
    <property type="component" value="Unassembled WGS sequence"/>
</dbReference>
<evidence type="ECO:0000313" key="8">
    <source>
        <dbReference type="Proteomes" id="UP000290545"/>
    </source>
</evidence>
<evidence type="ECO:0000259" key="6">
    <source>
        <dbReference type="Pfam" id="PF01103"/>
    </source>
</evidence>
<keyword evidence="3" id="KW-0732">Signal</keyword>
<dbReference type="InterPro" id="IPR000184">
    <property type="entry name" value="Bac_surfAg_D15"/>
</dbReference>
<keyword evidence="8" id="KW-1185">Reference proteome</keyword>
<dbReference type="RefSeq" id="WP_129001218.1">
    <property type="nucleotide sequence ID" value="NZ_SDHZ01000001.1"/>
</dbReference>
<dbReference type="PANTHER" id="PTHR12815">
    <property type="entry name" value="SORTING AND ASSEMBLY MACHINERY SAMM50 PROTEIN FAMILY MEMBER"/>
    <property type="match status" value="1"/>
</dbReference>
<evidence type="ECO:0000256" key="1">
    <source>
        <dbReference type="ARBA" id="ARBA00004370"/>
    </source>
</evidence>
<protein>
    <recommendedName>
        <fullName evidence="6">Bacterial surface antigen (D15) domain-containing protein</fullName>
    </recommendedName>
</protein>